<feature type="domain" description="Polymerase nucleotidyl transferase" evidence="1">
    <location>
        <begin position="13"/>
        <end position="90"/>
    </location>
</feature>
<dbReference type="InterPro" id="IPR002934">
    <property type="entry name" value="Polymerase_NTP_transf_dom"/>
</dbReference>
<dbReference type="HOGENOM" id="CLU_130257_9_0_2"/>
<sequence length="142" mass="16640">MGEEVIHELRRYIRCLIEHGHRINSAVLFGSRARDDWLINSDIDLLIIILNSEKSFLERVREFTTCWNLGIALEVFPYTVDEIKRLMNKGSIALYDALDYGIVIYDDGTFEKLREVFRKAVNEGIIRRIGGWWTIPERPIID</sequence>
<dbReference type="EMBL" id="CP002100">
    <property type="protein sequence ID" value="ADN50372.1"/>
    <property type="molecule type" value="Genomic_DNA"/>
</dbReference>
<organism evidence="2 3">
    <name type="scientific">Vulcanisaeta distributa (strain DSM 14429 / JCM 11212 / NBRC 100878 / IC-017)</name>
    <dbReference type="NCBI Taxonomy" id="572478"/>
    <lineage>
        <taxon>Archaea</taxon>
        <taxon>Thermoproteota</taxon>
        <taxon>Thermoprotei</taxon>
        <taxon>Thermoproteales</taxon>
        <taxon>Thermoproteaceae</taxon>
        <taxon>Vulcanisaeta</taxon>
    </lineage>
</organism>
<dbReference type="OrthoDB" id="9287at2157"/>
<dbReference type="PANTHER" id="PTHR43449">
    <property type="entry name" value="NUCLEOTIDYLTRANSFERASE"/>
    <property type="match status" value="1"/>
</dbReference>
<dbReference type="AlphaFoldDB" id="E1QQ00"/>
<dbReference type="InterPro" id="IPR043519">
    <property type="entry name" value="NT_sf"/>
</dbReference>
<name>E1QQ00_VULDI</name>
<dbReference type="Pfam" id="PF01909">
    <property type="entry name" value="NTP_transf_2"/>
    <property type="match status" value="1"/>
</dbReference>
<dbReference type="STRING" id="572478.Vdis_0982"/>
<evidence type="ECO:0000313" key="3">
    <source>
        <dbReference type="Proteomes" id="UP000006681"/>
    </source>
</evidence>
<dbReference type="GeneID" id="41583060"/>
<dbReference type="CDD" id="cd05403">
    <property type="entry name" value="NT_KNTase_like"/>
    <property type="match status" value="1"/>
</dbReference>
<keyword evidence="3" id="KW-1185">Reference proteome</keyword>
<reference evidence="3" key="2">
    <citation type="journal article" date="2010" name="Stand. Genomic Sci.">
        <title>Complete genome sequence of Vulcanisaeta distributa type strain (IC-017T).</title>
        <authorList>
            <person name="Mavromatis K."/>
            <person name="Sikorski J."/>
            <person name="Pabst E."/>
            <person name="Teshima H."/>
            <person name="Lapidus A."/>
            <person name="Lucas S."/>
            <person name="Nolan M."/>
            <person name="Glavina Del Rio T."/>
            <person name="Cheng J."/>
            <person name="Bruce D."/>
            <person name="Goodwin L."/>
            <person name="Pitluck S."/>
            <person name="Liolios K."/>
            <person name="Ivanova N."/>
            <person name="Mikhailova N."/>
            <person name="Pati A."/>
            <person name="Chen A."/>
            <person name="Palaniappan K."/>
            <person name="Land M."/>
            <person name="Hauser L."/>
            <person name="Chang Y."/>
            <person name="Jeffries C."/>
            <person name="Rohde M."/>
            <person name="Spring S."/>
            <person name="Goker M."/>
            <person name="Wirth R."/>
            <person name="Woyke T."/>
            <person name="Bristow J."/>
            <person name="Eisen J."/>
            <person name="Markowitz V."/>
            <person name="Hugenholtz P."/>
            <person name="Klenk H."/>
            <person name="Kyrpides N."/>
        </authorList>
    </citation>
    <scope>NUCLEOTIDE SEQUENCE [LARGE SCALE GENOMIC DNA]</scope>
    <source>
        <strain evidence="3">DSM 14429 / JCM 11212 / NBRC 100878 / IC-017</strain>
    </source>
</reference>
<dbReference type="RefSeq" id="WP_013336097.1">
    <property type="nucleotide sequence ID" value="NC_014537.1"/>
</dbReference>
<dbReference type="KEGG" id="vdi:Vdis_0982"/>
<dbReference type="SUPFAM" id="SSF81301">
    <property type="entry name" value="Nucleotidyltransferase"/>
    <property type="match status" value="1"/>
</dbReference>
<dbReference type="GO" id="GO:0016779">
    <property type="term" value="F:nucleotidyltransferase activity"/>
    <property type="evidence" value="ECO:0007669"/>
    <property type="project" value="InterPro"/>
</dbReference>
<dbReference type="eggNOG" id="arCOG01204">
    <property type="taxonomic scope" value="Archaea"/>
</dbReference>
<reference evidence="2 3" key="1">
    <citation type="journal article" date="2010" name="Stand. Genomic Sci.">
        <title>Complete genome sequence of Vulcanisaeta distributa type strain (IC-017).</title>
        <authorList>
            <person name="Mavromatis K."/>
            <person name="Sikorski J."/>
            <person name="Pabst E."/>
            <person name="Teshima H."/>
            <person name="Lapidus A."/>
            <person name="Lucas S."/>
            <person name="Nolan M."/>
            <person name="Glavina Del Rio T."/>
            <person name="Cheng J.F."/>
            <person name="Bruce D."/>
            <person name="Goodwin L."/>
            <person name="Pitluck S."/>
            <person name="Liolios K."/>
            <person name="Ivanova N."/>
            <person name="Mikhailova N."/>
            <person name="Pati A."/>
            <person name="Chen A."/>
            <person name="Palaniappan K."/>
            <person name="Land M."/>
            <person name="Hauser L."/>
            <person name="Chang Y.J."/>
            <person name="Jeffries C.D."/>
            <person name="Rohde M."/>
            <person name="Spring S."/>
            <person name="Goker M."/>
            <person name="Wirth R."/>
            <person name="Woyke T."/>
            <person name="Bristow J."/>
            <person name="Eisen J.A."/>
            <person name="Markowitz V."/>
            <person name="Hugenholtz P."/>
            <person name="Klenk H.P."/>
            <person name="Kyrpides N.C."/>
        </authorList>
    </citation>
    <scope>NUCLEOTIDE SEQUENCE [LARGE SCALE GENOMIC DNA]</scope>
    <source>
        <strain evidence="3">DSM 14429 / JCM 11212 / NBRC 100878 / IC-017</strain>
    </source>
</reference>
<evidence type="ECO:0000313" key="2">
    <source>
        <dbReference type="EMBL" id="ADN50372.1"/>
    </source>
</evidence>
<evidence type="ECO:0000259" key="1">
    <source>
        <dbReference type="Pfam" id="PF01909"/>
    </source>
</evidence>
<dbReference type="Gene3D" id="3.30.460.10">
    <property type="entry name" value="Beta Polymerase, domain 2"/>
    <property type="match status" value="1"/>
</dbReference>
<accession>E1QQ00</accession>
<dbReference type="PANTHER" id="PTHR43449:SF3">
    <property type="entry name" value="POLYMERASE NUCLEOTIDYL TRANSFERASE DOMAIN-CONTAINING PROTEIN"/>
    <property type="match status" value="1"/>
</dbReference>
<proteinExistence type="predicted"/>
<gene>
    <name evidence="2" type="ordered locus">Vdis_0982</name>
</gene>
<protein>
    <submittedName>
        <fullName evidence="2">DNA polymerase beta domain protein region</fullName>
    </submittedName>
</protein>
<dbReference type="Proteomes" id="UP000006681">
    <property type="component" value="Chromosome"/>
</dbReference>